<organism evidence="2 3">
    <name type="scientific">Oncorhynchus mykiss</name>
    <name type="common">Rainbow trout</name>
    <name type="synonym">Salmo gairdneri</name>
    <dbReference type="NCBI Taxonomy" id="8022"/>
    <lineage>
        <taxon>Eukaryota</taxon>
        <taxon>Metazoa</taxon>
        <taxon>Chordata</taxon>
        <taxon>Craniata</taxon>
        <taxon>Vertebrata</taxon>
        <taxon>Euteleostomi</taxon>
        <taxon>Actinopterygii</taxon>
        <taxon>Neopterygii</taxon>
        <taxon>Teleostei</taxon>
        <taxon>Protacanthopterygii</taxon>
        <taxon>Salmoniformes</taxon>
        <taxon>Salmonidae</taxon>
        <taxon>Salmoninae</taxon>
        <taxon>Oncorhynchus</taxon>
    </lineage>
</organism>
<dbReference type="EMBL" id="FR956568">
    <property type="protein sequence ID" value="CDR00392.1"/>
    <property type="molecule type" value="Genomic_DNA"/>
</dbReference>
<dbReference type="AlphaFoldDB" id="A0A060Z944"/>
<evidence type="ECO:0000313" key="3">
    <source>
        <dbReference type="Proteomes" id="UP000193380"/>
    </source>
</evidence>
<gene>
    <name evidence="2" type="ORF">GSONMT00036662001</name>
</gene>
<dbReference type="STRING" id="8022.A0A060Z944"/>
<name>A0A060Z944_ONCMY</name>
<dbReference type="GO" id="GO:0005096">
    <property type="term" value="F:GTPase activator activity"/>
    <property type="evidence" value="ECO:0007669"/>
    <property type="project" value="InterPro"/>
</dbReference>
<dbReference type="Pfam" id="PF16746">
    <property type="entry name" value="BAR_3"/>
    <property type="match status" value="1"/>
</dbReference>
<dbReference type="PANTHER" id="PTHR12552:SF3">
    <property type="entry name" value="RHO GTPASE-ACTIVATING PROTEIN 42"/>
    <property type="match status" value="1"/>
</dbReference>
<proteinExistence type="predicted"/>
<dbReference type="Gene3D" id="1.20.1270.60">
    <property type="entry name" value="Arfaptin homology (AH) domain/BAR domain"/>
    <property type="match status" value="1"/>
</dbReference>
<sequence>MFVKRLLYHVEPCVEEVLLCVEELLPFANHVLRSCYHVLRSCYHVLRSCYHVLRSCYHVLRSCYHVLRSCYHVLRSCYHVLRSCYHVLRSCYHVLRSCYHVLRSCYHVLRSCYHVLISCLSQEGKKKFDKETEKYYTVLEKHLALSSRKKEPFLQEADTQIDKERQVFYDASLEYVFKIQEVQEKKKFEFVEPLLAFLQGLFTFYHEGYELAHEFEPYKQQLQFNLQNVSSPGPRSDLYSPGPRSDL</sequence>
<dbReference type="InterPro" id="IPR047234">
    <property type="entry name" value="GRAF_fam"/>
</dbReference>
<dbReference type="GO" id="GO:0005737">
    <property type="term" value="C:cytoplasm"/>
    <property type="evidence" value="ECO:0007669"/>
    <property type="project" value="InterPro"/>
</dbReference>
<dbReference type="PaxDb" id="8022-A0A060Z944"/>
<dbReference type="PANTHER" id="PTHR12552">
    <property type="entry name" value="OLIGOPHRENIN 1"/>
    <property type="match status" value="1"/>
</dbReference>
<evidence type="ECO:0000313" key="2">
    <source>
        <dbReference type="EMBL" id="CDR00392.1"/>
    </source>
</evidence>
<accession>A0A060Z944</accession>
<reference evidence="2" key="1">
    <citation type="journal article" date="2014" name="Nat. Commun.">
        <title>The rainbow trout genome provides novel insights into evolution after whole-genome duplication in vertebrates.</title>
        <authorList>
            <person name="Berthelot C."/>
            <person name="Brunet F."/>
            <person name="Chalopin D."/>
            <person name="Juanchich A."/>
            <person name="Bernard M."/>
            <person name="Noel B."/>
            <person name="Bento P."/>
            <person name="Da Silva C."/>
            <person name="Labadie K."/>
            <person name="Alberti A."/>
            <person name="Aury J.M."/>
            <person name="Louis A."/>
            <person name="Dehais P."/>
            <person name="Bardou P."/>
            <person name="Montfort J."/>
            <person name="Klopp C."/>
            <person name="Cabau C."/>
            <person name="Gaspin C."/>
            <person name="Thorgaard G.H."/>
            <person name="Boussaha M."/>
            <person name="Quillet E."/>
            <person name="Guyomard R."/>
            <person name="Galiana D."/>
            <person name="Bobe J."/>
            <person name="Volff J.N."/>
            <person name="Genet C."/>
            <person name="Wincker P."/>
            <person name="Jaillon O."/>
            <person name="Roest Crollius H."/>
            <person name="Guiguen Y."/>
        </authorList>
    </citation>
    <scope>NUCLEOTIDE SEQUENCE [LARGE SCALE GENOMIC DNA]</scope>
</reference>
<evidence type="ECO:0000259" key="1">
    <source>
        <dbReference type="Pfam" id="PF16746"/>
    </source>
</evidence>
<reference evidence="2" key="2">
    <citation type="submission" date="2014-03" db="EMBL/GenBank/DDBJ databases">
        <authorList>
            <person name="Genoscope - CEA"/>
        </authorList>
    </citation>
    <scope>NUCLEOTIDE SEQUENCE</scope>
</reference>
<protein>
    <recommendedName>
        <fullName evidence="1">BAR domain-containing protein</fullName>
    </recommendedName>
</protein>
<dbReference type="SUPFAM" id="SSF103657">
    <property type="entry name" value="BAR/IMD domain-like"/>
    <property type="match status" value="1"/>
</dbReference>
<feature type="domain" description="BAR" evidence="1">
    <location>
        <begin position="122"/>
        <end position="231"/>
    </location>
</feature>
<dbReference type="Proteomes" id="UP000193380">
    <property type="component" value="Unassembled WGS sequence"/>
</dbReference>
<dbReference type="InterPro" id="IPR004148">
    <property type="entry name" value="BAR_dom"/>
</dbReference>
<dbReference type="InterPro" id="IPR027267">
    <property type="entry name" value="AH/BAR_dom_sf"/>
</dbReference>